<protein>
    <recommendedName>
        <fullName evidence="4">DUF1538 domain-containing protein</fullName>
    </recommendedName>
</protein>
<feature type="transmembrane region" description="Helical" evidence="1">
    <location>
        <begin position="207"/>
        <end position="231"/>
    </location>
</feature>
<evidence type="ECO:0000256" key="1">
    <source>
        <dbReference type="SAM" id="Phobius"/>
    </source>
</evidence>
<evidence type="ECO:0000313" key="2">
    <source>
        <dbReference type="EMBL" id="QDR81414.1"/>
    </source>
</evidence>
<dbReference type="KEGG" id="sted:SPTER_27940"/>
<keyword evidence="3" id="KW-1185">Reference proteome</keyword>
<keyword evidence="1" id="KW-0472">Membrane</keyword>
<accession>A0A517DVM4</accession>
<reference evidence="2 3" key="1">
    <citation type="submission" date="2019-02" db="EMBL/GenBank/DDBJ databases">
        <title>Closed genome of Sporomusa termitida DSM 4440.</title>
        <authorList>
            <person name="Poehlein A."/>
            <person name="Daniel R."/>
        </authorList>
    </citation>
    <scope>NUCLEOTIDE SEQUENCE [LARGE SCALE GENOMIC DNA]</scope>
    <source>
        <strain evidence="2 3">DSM 4440</strain>
    </source>
</reference>
<feature type="transmembrane region" description="Helical" evidence="1">
    <location>
        <begin position="121"/>
        <end position="141"/>
    </location>
</feature>
<dbReference type="Proteomes" id="UP000320776">
    <property type="component" value="Chromosome"/>
</dbReference>
<feature type="transmembrane region" description="Helical" evidence="1">
    <location>
        <begin position="80"/>
        <end position="106"/>
    </location>
</feature>
<organism evidence="2 3">
    <name type="scientific">Sporomusa termitida</name>
    <dbReference type="NCBI Taxonomy" id="2377"/>
    <lineage>
        <taxon>Bacteria</taxon>
        <taxon>Bacillati</taxon>
        <taxon>Bacillota</taxon>
        <taxon>Negativicutes</taxon>
        <taxon>Selenomonadales</taxon>
        <taxon>Sporomusaceae</taxon>
        <taxon>Sporomusa</taxon>
    </lineage>
</organism>
<evidence type="ECO:0000313" key="3">
    <source>
        <dbReference type="Proteomes" id="UP000320776"/>
    </source>
</evidence>
<keyword evidence="1" id="KW-1133">Transmembrane helix</keyword>
<evidence type="ECO:0008006" key="4">
    <source>
        <dbReference type="Google" id="ProtNLM"/>
    </source>
</evidence>
<gene>
    <name evidence="2" type="ORF">SPTER_27940</name>
</gene>
<feature type="transmembrane region" description="Helical" evidence="1">
    <location>
        <begin position="147"/>
        <end position="172"/>
    </location>
</feature>
<dbReference type="InterPro" id="IPR011435">
    <property type="entry name" value="UmpAB"/>
</dbReference>
<dbReference type="Pfam" id="PF07556">
    <property type="entry name" value="DUF1538"/>
    <property type="match status" value="1"/>
</dbReference>
<keyword evidence="1" id="KW-0812">Transmembrane</keyword>
<dbReference type="AlphaFoldDB" id="A0A517DVM4"/>
<dbReference type="EMBL" id="CP036259">
    <property type="protein sequence ID" value="QDR81414.1"/>
    <property type="molecule type" value="Genomic_DNA"/>
</dbReference>
<feature type="transmembrane region" description="Helical" evidence="1">
    <location>
        <begin position="179"/>
        <end position="201"/>
    </location>
</feature>
<feature type="transmembrane region" description="Helical" evidence="1">
    <location>
        <begin position="39"/>
        <end position="60"/>
    </location>
</feature>
<name>A0A517DVM4_9FIRM</name>
<sequence>MFGWAMWHTLLEVAIILVPILGMFLIFQITKLKLSRIELIKIFVGLIYLLVGLTIFLSGVNKGFMPAAVALGEAIGQLSYNWILIPISLVIGACVVLAEPTVYVLVNQVRKITDGAISRRLLLSAMALGVGIAMSLSIVRILSGLSIWWFLLPGYTISLALTFFVPNIFVGIGFDSGEVVTGAMSAAFVIPFAIGVCSVIPDRNVVVDAFGIAGLITMIPPIIIQTIGLIYSNKLKKAKELEAAGQEA</sequence>
<proteinExistence type="predicted"/>
<feature type="transmembrane region" description="Helical" evidence="1">
    <location>
        <begin position="6"/>
        <end position="27"/>
    </location>
</feature>